<feature type="coiled-coil region" evidence="2">
    <location>
        <begin position="126"/>
        <end position="158"/>
    </location>
</feature>
<evidence type="ECO:0000313" key="6">
    <source>
        <dbReference type="Proteomes" id="UP000664859"/>
    </source>
</evidence>
<proteinExistence type="predicted"/>
<dbReference type="EMBL" id="JAFCMP010000001">
    <property type="protein sequence ID" value="KAG5192917.1"/>
    <property type="molecule type" value="Genomic_DNA"/>
</dbReference>
<feature type="region of interest" description="Disordered" evidence="3">
    <location>
        <begin position="1395"/>
        <end position="1415"/>
    </location>
</feature>
<keyword evidence="1" id="KW-0479">Metal-binding</keyword>
<evidence type="ECO:0000259" key="4">
    <source>
        <dbReference type="PROSITE" id="PS50103"/>
    </source>
</evidence>
<evidence type="ECO:0000256" key="1">
    <source>
        <dbReference type="PROSITE-ProRule" id="PRU00723"/>
    </source>
</evidence>
<feature type="compositionally biased region" description="Gly residues" evidence="3">
    <location>
        <begin position="930"/>
        <end position="953"/>
    </location>
</feature>
<evidence type="ECO:0000313" key="5">
    <source>
        <dbReference type="EMBL" id="KAG5192917.1"/>
    </source>
</evidence>
<dbReference type="PROSITE" id="PS50103">
    <property type="entry name" value="ZF_C3H1"/>
    <property type="match status" value="1"/>
</dbReference>
<evidence type="ECO:0000256" key="3">
    <source>
        <dbReference type="SAM" id="MobiDB-lite"/>
    </source>
</evidence>
<feature type="compositionally biased region" description="Basic and acidic residues" evidence="3">
    <location>
        <begin position="918"/>
        <end position="929"/>
    </location>
</feature>
<keyword evidence="2" id="KW-0175">Coiled coil</keyword>
<feature type="compositionally biased region" description="Gly residues" evidence="3">
    <location>
        <begin position="793"/>
        <end position="806"/>
    </location>
</feature>
<feature type="zinc finger region" description="C3H1-type" evidence="1">
    <location>
        <begin position="873"/>
        <end position="902"/>
    </location>
</feature>
<evidence type="ECO:0000256" key="2">
    <source>
        <dbReference type="SAM" id="Coils"/>
    </source>
</evidence>
<feature type="compositionally biased region" description="Pro residues" evidence="3">
    <location>
        <begin position="736"/>
        <end position="745"/>
    </location>
</feature>
<feature type="region of interest" description="Disordered" evidence="3">
    <location>
        <begin position="179"/>
        <end position="247"/>
    </location>
</feature>
<dbReference type="SUPFAM" id="SSF50494">
    <property type="entry name" value="Trypsin-like serine proteases"/>
    <property type="match status" value="3"/>
</dbReference>
<sequence>MQLEDRSLLLSVLQISRKQTACLAAFVEYGGLRVLRHWVFSWFNKKDLDKTAKAYLTELLLQVCTRLPVNFTALLQSRVSTIFKLISNESYLGSDNIKALCKELKKEWKTSGARTEPQHAAQYMQIKAYLDTKARLRDEAAKQEAEEAAAATAAAEKEAAAALPPPALKRAPSLTIAAPSANAKAEERSAKSTSTLKSSGGDTPGASAAAAAGAARPGFKRQLSDSSKLLDVGPLQPGGVARPRKQNKIQLIDATQVKAKQQGGVVTGEASVKRAPDADADADAEMADAQAVTRGETAAAEPGKKKSILKVPKKEEAVAAAPAVSVITGKAPKPITSKVSLAVMGAVAAAASGGGGGAGGPPRMLAFGDDKKRAGKAHVFTIKWADQVQKSLREVKEFKMDDESMKVMQTATAHELHHHEPRAWRDMVKKERLNERESLQQSRLKPVDAEAASEGKENAVMTPQIPWATPRPLPKRLNADGVEADDTIESTELEAQQLRCRGVMTAGLSVPVAVPDPMGAQHLYRDLLLPNMATMVAHWLSDCKQRSAEELLVRPAAALDQQRRLARAAAWVSAPASGTVAAAAAHRAHCAEPALAARRCHRQRRCRMCRAAAAAAAGGSGWDSLKARQLRTPRQRHRAQALVVVVAEDDGDGGQRLAQPQEVFYISAADIPDTPSEVGTVIVPFNPNKPLKQIQWLAEDERDSNIDLAQQAGAPEAPIAPPALQQRPDAFGGPAAYPPQHPPAPMYGHQDPHAPQQQRYGEAPFGDQQPPPFGAPPQFPPYGQQGPPPFGDARGGPGGPRPGGFEGPPPGRQAPPFRHGGGVEGGAAAAMAGGGGGGGGGGAGAGAGAGVGGGAGGGAGGLAGGPIHPTHAREGAPPCAFWGHNVRTCRKGEICDFVHDDNNTNLTVPGGGRGRGRGRGDMGRGRGEFGRGGVRGGRGGFSSRGGRATRGGRGGSVILEEYRKQQLTERIKDLVTPSTGLNEDGEPCAKFNGFVYLGGGRKADGNYVLSVAHALDSAAVAYRAVVKGKTVDLIEIKRSPHVDAVVFRCQQPLPALTAPIPYSGGQVGNHAFMLTRRGDAEHERQLIRGVITSLKSHGTAAMVTDARDAGAPIFTPNGYFIGLMLGRSCVDNGDAAFVPAEDLYAFLWMAESVPQLPMLKDEICDFVRDDNNTNLTVPGGGRGRAGAGGTWAGGSLGLGEYRKQQLTERIKDLVTPSTGLNKDGEPCAKFNGFVYLGGGQKADGNVLSVAHALDSAAVAYRAVVKGKTVDLIEIKRSPRADAVLFRCKEPLPALTAPIPPSEGIVGRLAFMLTRRGDAEHEHELIEGTITSLKRHGTTLMVTDARDAGAPIFTPNGYFIGLMLGRSCVDNGDAAFVPAEDLYAFLWMAESVPQLPESKQQQQQQQQQQLQPQHTGAMEPVAVISAPPSSHGNLEEFHQQQLTERIKDLVTPITGYDKDGKPCAKFNGFLYLGGGQKADGNYVLSVAHALDSAAVAYRAVVKGKTVDLIEIKRSPRADAVVFRCKEPLPALTAPIPPSEGKVGRLAFMLTRRGDAEHEHELIKGTITSLKRHGTTLMVTDARDAGAPIFTPNCYFIGLMLGRSCVDNGDAEFVTAGPLCAFLWMAESVPQLPESKVRDTN</sequence>
<feature type="compositionally biased region" description="Polar residues" evidence="3">
    <location>
        <begin position="191"/>
        <end position="201"/>
    </location>
</feature>
<feature type="compositionally biased region" description="Pro residues" evidence="3">
    <location>
        <begin position="769"/>
        <end position="790"/>
    </location>
</feature>
<feature type="compositionally biased region" description="Basic and acidic residues" evidence="3">
    <location>
        <begin position="445"/>
        <end position="457"/>
    </location>
</feature>
<feature type="region of interest" description="Disordered" evidence="3">
    <location>
        <begin position="906"/>
        <end position="953"/>
    </location>
</feature>
<feature type="domain" description="C3H1-type" evidence="4">
    <location>
        <begin position="873"/>
        <end position="902"/>
    </location>
</feature>
<feature type="region of interest" description="Disordered" evidence="3">
    <location>
        <begin position="434"/>
        <end position="457"/>
    </location>
</feature>
<name>A0A835ZEC8_9STRA</name>
<reference evidence="5" key="1">
    <citation type="submission" date="2021-02" db="EMBL/GenBank/DDBJ databases">
        <title>First Annotated Genome of the Yellow-green Alga Tribonema minus.</title>
        <authorList>
            <person name="Mahan K.M."/>
        </authorList>
    </citation>
    <scope>NUCLEOTIDE SEQUENCE</scope>
    <source>
        <strain evidence="5">UTEX B ZZ1240</strain>
    </source>
</reference>
<dbReference type="Proteomes" id="UP000664859">
    <property type="component" value="Unassembled WGS sequence"/>
</dbReference>
<keyword evidence="1" id="KW-0862">Zinc</keyword>
<keyword evidence="6" id="KW-1185">Reference proteome</keyword>
<keyword evidence="1" id="KW-0863">Zinc-finger</keyword>
<accession>A0A835ZEC8</accession>
<gene>
    <name evidence="5" type="ORF">JKP88DRAFT_346324</name>
</gene>
<dbReference type="InterPro" id="IPR009003">
    <property type="entry name" value="Peptidase_S1_PA"/>
</dbReference>
<dbReference type="InterPro" id="IPR000571">
    <property type="entry name" value="Znf_CCCH"/>
</dbReference>
<feature type="compositionally biased region" description="Low complexity" evidence="3">
    <location>
        <begin position="205"/>
        <end position="215"/>
    </location>
</feature>
<protein>
    <recommendedName>
        <fullName evidence="4">C3H1-type domain-containing protein</fullName>
    </recommendedName>
</protein>
<dbReference type="GO" id="GO:0008270">
    <property type="term" value="F:zinc ion binding"/>
    <property type="evidence" value="ECO:0007669"/>
    <property type="project" value="UniProtKB-KW"/>
</dbReference>
<feature type="compositionally biased region" description="Low complexity" evidence="3">
    <location>
        <begin position="1399"/>
        <end position="1412"/>
    </location>
</feature>
<comment type="caution">
    <text evidence="5">The sequence shown here is derived from an EMBL/GenBank/DDBJ whole genome shotgun (WGS) entry which is preliminary data.</text>
</comment>
<organism evidence="5 6">
    <name type="scientific">Tribonema minus</name>
    <dbReference type="NCBI Taxonomy" id="303371"/>
    <lineage>
        <taxon>Eukaryota</taxon>
        <taxon>Sar</taxon>
        <taxon>Stramenopiles</taxon>
        <taxon>Ochrophyta</taxon>
        <taxon>PX clade</taxon>
        <taxon>Xanthophyceae</taxon>
        <taxon>Tribonematales</taxon>
        <taxon>Tribonemataceae</taxon>
        <taxon>Tribonema</taxon>
    </lineage>
</organism>
<feature type="region of interest" description="Disordered" evidence="3">
    <location>
        <begin position="718"/>
        <end position="826"/>
    </location>
</feature>